<protein>
    <submittedName>
        <fullName evidence="2">Uncharacterized protein LOC136082530</fullName>
    </submittedName>
</protein>
<keyword evidence="1" id="KW-1185">Reference proteome</keyword>
<accession>A0ABM4C8R9</accession>
<proteinExistence type="predicted"/>
<evidence type="ECO:0000313" key="2">
    <source>
        <dbReference type="RefSeq" id="XP_065658010.1"/>
    </source>
</evidence>
<dbReference type="PANTHER" id="PTHR45749">
    <property type="match status" value="1"/>
</dbReference>
<name>A0ABM4C8R9_HYDVU</name>
<gene>
    <name evidence="2" type="primary">LOC136082530</name>
</gene>
<dbReference type="GeneID" id="136082530"/>
<evidence type="ECO:0000313" key="1">
    <source>
        <dbReference type="Proteomes" id="UP001652625"/>
    </source>
</evidence>
<dbReference type="Proteomes" id="UP001652625">
    <property type="component" value="Chromosome 07"/>
</dbReference>
<dbReference type="PANTHER" id="PTHR45749:SF21">
    <property type="entry name" value="DUF4371 DOMAIN-CONTAINING PROTEIN"/>
    <property type="match status" value="1"/>
</dbReference>
<sequence length="379" mass="43979">MALRGHRKKFSTADEGANIRNFLALLKLLAEYDLLNANHLQHAKENSGSVSYLSPDIQNEFINLLACTVRDKLLTRIKRIESIYLFFSRSTLRWEQLKNAVKFIVKREAETRWSAKAEVVKAISERVAELVELLESLSDNISQTMDTRNEAGTLLQDILQFSYIVLFHFWNNILGKADRIQKRLQDPNFKDAASNMEMLENYLKEFRDHLCKNAIEYSKGRCIEWGIEVERRVRRRRIMPGERAGDRGHSAEDEVSRVLKMVFDCFQQELTTRFRRLNDLNKKFGFLLDVRILLKKDGDESLQQHCLDLGNFYRRLTGVKILDSKKTCLCWLGCSILESASDFEPSLYSSDEEVSTSSDSGNKNLSEFELKIMLRDRAI</sequence>
<reference evidence="2" key="1">
    <citation type="submission" date="2025-08" db="UniProtKB">
        <authorList>
            <consortium name="RefSeq"/>
        </authorList>
    </citation>
    <scope>IDENTIFICATION</scope>
</reference>
<organism evidence="1 2">
    <name type="scientific">Hydra vulgaris</name>
    <name type="common">Hydra</name>
    <name type="synonym">Hydra attenuata</name>
    <dbReference type="NCBI Taxonomy" id="6087"/>
    <lineage>
        <taxon>Eukaryota</taxon>
        <taxon>Metazoa</taxon>
        <taxon>Cnidaria</taxon>
        <taxon>Hydrozoa</taxon>
        <taxon>Hydroidolina</taxon>
        <taxon>Anthoathecata</taxon>
        <taxon>Aplanulata</taxon>
        <taxon>Hydridae</taxon>
        <taxon>Hydra</taxon>
    </lineage>
</organism>
<dbReference type="RefSeq" id="XP_065658010.1">
    <property type="nucleotide sequence ID" value="XM_065801938.1"/>
</dbReference>